<evidence type="ECO:0000313" key="2">
    <source>
        <dbReference type="Proteomes" id="UP001163603"/>
    </source>
</evidence>
<evidence type="ECO:0000313" key="1">
    <source>
        <dbReference type="EMBL" id="KAJ0014941.1"/>
    </source>
</evidence>
<proteinExistence type="predicted"/>
<keyword evidence="2" id="KW-1185">Reference proteome</keyword>
<comment type="caution">
    <text evidence="1">The sequence shown here is derived from an EMBL/GenBank/DDBJ whole genome shotgun (WGS) entry which is preliminary data.</text>
</comment>
<gene>
    <name evidence="1" type="ORF">Pint_19787</name>
</gene>
<protein>
    <submittedName>
        <fullName evidence="1">Uncharacterized protein</fullName>
    </submittedName>
</protein>
<reference evidence="2" key="1">
    <citation type="journal article" date="2023" name="G3 (Bethesda)">
        <title>Genome assembly and association tests identify interacting loci associated with vigor, precocity, and sex in interspecific pistachio rootstocks.</title>
        <authorList>
            <person name="Palmer W."/>
            <person name="Jacygrad E."/>
            <person name="Sagayaradj S."/>
            <person name="Cavanaugh K."/>
            <person name="Han R."/>
            <person name="Bertier L."/>
            <person name="Beede B."/>
            <person name="Kafkas S."/>
            <person name="Golino D."/>
            <person name="Preece J."/>
            <person name="Michelmore R."/>
        </authorList>
    </citation>
    <scope>NUCLEOTIDE SEQUENCE [LARGE SCALE GENOMIC DNA]</scope>
</reference>
<dbReference type="EMBL" id="CM047748">
    <property type="protein sequence ID" value="KAJ0014941.1"/>
    <property type="molecule type" value="Genomic_DNA"/>
</dbReference>
<sequence length="508" mass="58721">MFPLSDLRRSDLDRNLEENASGETGVLYGKAKNQNLRHRSRSKQGKLQSAVPVPVPNHEHQMSEDVSIWSTPWRVVKRCHGFCLRCLHRSFFIGFAFFEAIPCLCYLLIGDRLSNPLMGDVGFYLFIFTQFVTFIGFIETLMSTIHSDAVVMWTLLSFQFVVLYLCFSLEPKNKQSIIIASVFRLVCYTTLVVLLSLKEKQLRKLDDLRVQIEKDQHTSFQIDSRRSPDDLASRASDVDRQILRHDQPQDIQGEDEDKDGKLPGNKRSLMLYLHYKYKNLALVLLFLILEAISFVLDSIGKGKLRFTVAAFLLALFVFIPTLWVYLKGRSTRLPDERPIANVELLVSGIQLLTTILHLIFLQKGVYDKYNLSLLPLAFAVFRAFSVVFAFRKEHENGTHNAAEPPAENQVNQLHDGLRNIMVHMRVTGKHLNMVIDLTMVTCYEQLFRKLRDEMFQAMEEVWGDRPRWNVLYVDISDEAHYLREDEISWGCMPFALSFPYVSLLSLCY</sequence>
<accession>A0ACC0XF12</accession>
<organism evidence="1 2">
    <name type="scientific">Pistacia integerrima</name>
    <dbReference type="NCBI Taxonomy" id="434235"/>
    <lineage>
        <taxon>Eukaryota</taxon>
        <taxon>Viridiplantae</taxon>
        <taxon>Streptophyta</taxon>
        <taxon>Embryophyta</taxon>
        <taxon>Tracheophyta</taxon>
        <taxon>Spermatophyta</taxon>
        <taxon>Magnoliopsida</taxon>
        <taxon>eudicotyledons</taxon>
        <taxon>Gunneridae</taxon>
        <taxon>Pentapetalae</taxon>
        <taxon>rosids</taxon>
        <taxon>malvids</taxon>
        <taxon>Sapindales</taxon>
        <taxon>Anacardiaceae</taxon>
        <taxon>Pistacia</taxon>
    </lineage>
</organism>
<dbReference type="Proteomes" id="UP001163603">
    <property type="component" value="Chromosome 13"/>
</dbReference>
<name>A0ACC0XF12_9ROSI</name>